<evidence type="ECO:0000313" key="4">
    <source>
        <dbReference type="Proteomes" id="UP000095287"/>
    </source>
</evidence>
<dbReference type="Pfam" id="PF25057">
    <property type="entry name" value="CUT_N"/>
    <property type="match status" value="1"/>
</dbReference>
<evidence type="ECO:0000256" key="1">
    <source>
        <dbReference type="ARBA" id="ARBA00022729"/>
    </source>
</evidence>
<dbReference type="InterPro" id="IPR051962">
    <property type="entry name" value="Cuticlin"/>
</dbReference>
<dbReference type="InterPro" id="IPR056953">
    <property type="entry name" value="CUT_N"/>
</dbReference>
<evidence type="ECO:0000259" key="3">
    <source>
        <dbReference type="Pfam" id="PF25057"/>
    </source>
</evidence>
<keyword evidence="1 2" id="KW-0732">Signal</keyword>
<protein>
    <submittedName>
        <fullName evidence="5">ZP domain-containing protein</fullName>
    </submittedName>
</protein>
<dbReference type="WBParaSite" id="L893_g23853.t1">
    <property type="protein sequence ID" value="L893_g23853.t1"/>
    <property type="gene ID" value="L893_g23853"/>
</dbReference>
<dbReference type="PANTHER" id="PTHR22907">
    <property type="entry name" value="GH04558P"/>
    <property type="match status" value="1"/>
</dbReference>
<organism evidence="4 5">
    <name type="scientific">Steinernema glaseri</name>
    <dbReference type="NCBI Taxonomy" id="37863"/>
    <lineage>
        <taxon>Eukaryota</taxon>
        <taxon>Metazoa</taxon>
        <taxon>Ecdysozoa</taxon>
        <taxon>Nematoda</taxon>
        <taxon>Chromadorea</taxon>
        <taxon>Rhabditida</taxon>
        <taxon>Tylenchina</taxon>
        <taxon>Panagrolaimomorpha</taxon>
        <taxon>Strongyloidoidea</taxon>
        <taxon>Steinernematidae</taxon>
        <taxon>Steinernema</taxon>
    </lineage>
</organism>
<dbReference type="Proteomes" id="UP000095287">
    <property type="component" value="Unplaced"/>
</dbReference>
<name>A0A1I7Z8E6_9BILA</name>
<dbReference type="PANTHER" id="PTHR22907:SF51">
    <property type="entry name" value="CUTICLIN-1"/>
    <property type="match status" value="1"/>
</dbReference>
<accession>A0A1I7Z8E6</accession>
<reference evidence="5" key="1">
    <citation type="submission" date="2016-11" db="UniProtKB">
        <authorList>
            <consortium name="WormBaseParasite"/>
        </authorList>
    </citation>
    <scope>IDENTIFICATION</scope>
</reference>
<feature type="chain" id="PRO_5009313118" evidence="2">
    <location>
        <begin position="26"/>
        <end position="116"/>
    </location>
</feature>
<dbReference type="AlphaFoldDB" id="A0A1I7Z8E6"/>
<feature type="signal peptide" evidence="2">
    <location>
        <begin position="1"/>
        <end position="25"/>
    </location>
</feature>
<evidence type="ECO:0000313" key="5">
    <source>
        <dbReference type="WBParaSite" id="L893_g23853.t1"/>
    </source>
</evidence>
<feature type="domain" description="Cuticlin N-terminal" evidence="3">
    <location>
        <begin position="34"/>
        <end position="77"/>
    </location>
</feature>
<keyword evidence="4" id="KW-1185">Reference proteome</keyword>
<sequence>MSTFRSASALFSLALITIGSVVIRAIPVDNNVEGEPEITCGADAIEINFKTRNPFNGRLYVKGRFDNGDCRNEQVGRKFTGITLNFECVALPGYAPLTLEESLPAPPSSSRSIRSL</sequence>
<proteinExistence type="predicted"/>
<evidence type="ECO:0000256" key="2">
    <source>
        <dbReference type="SAM" id="SignalP"/>
    </source>
</evidence>